<keyword evidence="1" id="KW-0812">Transmembrane</keyword>
<comment type="caution">
    <text evidence="2">The sequence shown here is derived from an EMBL/GenBank/DDBJ whole genome shotgun (WGS) entry which is preliminary data.</text>
</comment>
<feature type="transmembrane region" description="Helical" evidence="1">
    <location>
        <begin position="169"/>
        <end position="193"/>
    </location>
</feature>
<evidence type="ECO:0000256" key="1">
    <source>
        <dbReference type="SAM" id="Phobius"/>
    </source>
</evidence>
<accession>A0AA42CS98</accession>
<organism evidence="2 3">
    <name type="scientific">Sphingomonas lycopersici</name>
    <dbReference type="NCBI Taxonomy" id="2951807"/>
    <lineage>
        <taxon>Bacteria</taxon>
        <taxon>Pseudomonadati</taxon>
        <taxon>Pseudomonadota</taxon>
        <taxon>Alphaproteobacteria</taxon>
        <taxon>Sphingomonadales</taxon>
        <taxon>Sphingomonadaceae</taxon>
        <taxon>Sphingomonas</taxon>
    </lineage>
</organism>
<evidence type="ECO:0000313" key="3">
    <source>
        <dbReference type="Proteomes" id="UP001165565"/>
    </source>
</evidence>
<feature type="transmembrane region" description="Helical" evidence="1">
    <location>
        <begin position="12"/>
        <end position="32"/>
    </location>
</feature>
<dbReference type="RefSeq" id="WP_265270963.1">
    <property type="nucleotide sequence ID" value="NZ_JANFAV010000018.1"/>
</dbReference>
<keyword evidence="3" id="KW-1185">Reference proteome</keyword>
<feature type="transmembrane region" description="Helical" evidence="1">
    <location>
        <begin position="311"/>
        <end position="329"/>
    </location>
</feature>
<name>A0AA42CS98_9SPHN</name>
<feature type="transmembrane region" description="Helical" evidence="1">
    <location>
        <begin position="256"/>
        <end position="275"/>
    </location>
</feature>
<evidence type="ECO:0000313" key="2">
    <source>
        <dbReference type="EMBL" id="MCW6537064.1"/>
    </source>
</evidence>
<sequence length="502" mass="55169">MPPASAAPRRTWWIGPGFVWVCILLSTVPLLWPAIPPLVDVPGHIGRYHVAIDLWRSADLQRHWDYHWAPIGNLGVDLLVIPLAKWVGVELATKLITVAIPPLFVAGLIRLSHAATGTLSPSAALAFPLAYGYPFQFGFVNFMLAAALALHALASWIRLADRPALRAMIFIPVSCLLWVAHSFGWGLFGLLAFTAEVMRLRSHGWLRAAARAALMCTPLALPLFPMLTGAAGPDHGVSYNWLMKIGWLASLLRERWQAYDAGCVTAIVFFFWVALRNRASFRFDPLLGALALVGFAAYLALPRLLLGGAYVDMRMLGIAVAIAILAVHPHPGASDKLAPRLALVATGFFLLRTATSTAAMLLYASTQQSALAAVAHIPRGAGVLVLVNEPCDKWHSDRLEHLDGIAIARRDAFVNGQWALPGQQLLRTRHPEAAPYLADPSQLVYPRPCEARTTDFAAAIRDFDRATFRYVWTMGFAARPRPARDVRLIWSNDRSALYRVEP</sequence>
<gene>
    <name evidence="2" type="ORF">NEE01_19980</name>
</gene>
<reference evidence="2" key="1">
    <citation type="submission" date="2022-06" db="EMBL/GenBank/DDBJ databases">
        <title>Sphingomonas sp. nov. isolated from rhizosphere soil of tomato.</title>
        <authorList>
            <person name="Dong H."/>
            <person name="Gao R."/>
        </authorList>
    </citation>
    <scope>NUCLEOTIDE SEQUENCE</scope>
    <source>
        <strain evidence="2">MMSM24</strain>
    </source>
</reference>
<keyword evidence="1" id="KW-1133">Transmembrane helix</keyword>
<proteinExistence type="predicted"/>
<feature type="transmembrane region" description="Helical" evidence="1">
    <location>
        <begin position="135"/>
        <end position="157"/>
    </location>
</feature>
<feature type="transmembrane region" description="Helical" evidence="1">
    <location>
        <begin position="287"/>
        <end position="305"/>
    </location>
</feature>
<dbReference type="AlphaFoldDB" id="A0AA42CS98"/>
<keyword evidence="1" id="KW-0472">Membrane</keyword>
<dbReference type="EMBL" id="JANFAV010000018">
    <property type="protein sequence ID" value="MCW6537064.1"/>
    <property type="molecule type" value="Genomic_DNA"/>
</dbReference>
<protein>
    <submittedName>
        <fullName evidence="2">Uncharacterized protein</fullName>
    </submittedName>
</protein>
<feature type="transmembrane region" description="Helical" evidence="1">
    <location>
        <begin position="341"/>
        <end position="364"/>
    </location>
</feature>
<dbReference type="Proteomes" id="UP001165565">
    <property type="component" value="Unassembled WGS sequence"/>
</dbReference>
<feature type="transmembrane region" description="Helical" evidence="1">
    <location>
        <begin position="95"/>
        <end position="115"/>
    </location>
</feature>